<feature type="compositionally biased region" description="Polar residues" evidence="1">
    <location>
        <begin position="119"/>
        <end position="132"/>
    </location>
</feature>
<dbReference type="AlphaFoldDB" id="A0A167RM82"/>
<evidence type="ECO:0000313" key="2">
    <source>
        <dbReference type="EMBL" id="KZN86178.1"/>
    </source>
</evidence>
<feature type="region of interest" description="Disordered" evidence="1">
    <location>
        <begin position="67"/>
        <end position="132"/>
    </location>
</feature>
<feature type="compositionally biased region" description="Low complexity" evidence="1">
    <location>
        <begin position="98"/>
        <end position="118"/>
    </location>
</feature>
<feature type="compositionally biased region" description="Basic and acidic residues" evidence="1">
    <location>
        <begin position="15"/>
        <end position="41"/>
    </location>
</feature>
<accession>A0A167RM82</accession>
<protein>
    <submittedName>
        <fullName evidence="2">Uncharacterized protein</fullName>
    </submittedName>
</protein>
<feature type="region of interest" description="Disordered" evidence="1">
    <location>
        <begin position="1"/>
        <end position="41"/>
    </location>
</feature>
<gene>
    <name evidence="2" type="ORF">EN45_103790</name>
</gene>
<reference evidence="2" key="1">
    <citation type="journal article" date="2014" name="Genome Announc.">
        <title>Complete sequencing and chromosome-scale genome assembly of the industrial progenitor strain P2niaD18 from the penicillin producer Penicillium chrysogenum.</title>
        <authorList>
            <person name="Specht T."/>
            <person name="Dahlmann T.A."/>
            <person name="Zadra I."/>
            <person name="Kurnsteiner H."/>
            <person name="Kuck U."/>
        </authorList>
    </citation>
    <scope>NUCLEOTIDE SEQUENCE [LARGE SCALE GENOMIC DNA]</scope>
    <source>
        <strain evidence="2">P2niaD18</strain>
    </source>
</reference>
<dbReference type="Proteomes" id="UP000076449">
    <property type="component" value="Chromosome III"/>
</dbReference>
<organism evidence="2">
    <name type="scientific">Penicillium chrysogenum</name>
    <name type="common">Penicillium notatum</name>
    <dbReference type="NCBI Taxonomy" id="5076"/>
    <lineage>
        <taxon>Eukaryota</taxon>
        <taxon>Fungi</taxon>
        <taxon>Dikarya</taxon>
        <taxon>Ascomycota</taxon>
        <taxon>Pezizomycotina</taxon>
        <taxon>Eurotiomycetes</taxon>
        <taxon>Eurotiomycetidae</taxon>
        <taxon>Eurotiales</taxon>
        <taxon>Aspergillaceae</taxon>
        <taxon>Penicillium</taxon>
        <taxon>Penicillium chrysogenum species complex</taxon>
    </lineage>
</organism>
<proteinExistence type="predicted"/>
<feature type="compositionally biased region" description="Basic residues" evidence="1">
    <location>
        <begin position="1"/>
        <end position="14"/>
    </location>
</feature>
<name>A0A167RM82_PENCH</name>
<dbReference type="EMBL" id="CM002800">
    <property type="protein sequence ID" value="KZN86178.1"/>
    <property type="molecule type" value="Genomic_DNA"/>
</dbReference>
<dbReference type="PhylomeDB" id="A0A167RM82"/>
<sequence length="205" mass="22588">MTFREKVKRVFRSKSKNDGKPKIEYYRRHECPPSKFRGPFDREHQKSLAAWSFQGAMVERTRSLEISLSPCDTYKGSDDYSGPSDTDNSVSPDDGADVDPASSSPEAPAESSPRAADSGSQSSTIVNPSSYNGSMMTLINEGSFYEIPEDSKDPKFFLKESIRYSSPLVHAISPAMTPCVMSARKDLPFAPEDLTRALIAVQVCA</sequence>
<evidence type="ECO:0000256" key="1">
    <source>
        <dbReference type="SAM" id="MobiDB-lite"/>
    </source>
</evidence>